<protein>
    <submittedName>
        <fullName evidence="2">Uncharacterized protein DUF1488</fullName>
    </submittedName>
</protein>
<dbReference type="SUPFAM" id="SSF160272">
    <property type="entry name" value="Shew3726-like"/>
    <property type="match status" value="1"/>
</dbReference>
<dbReference type="RefSeq" id="WP_113934870.1">
    <property type="nucleotide sequence ID" value="NZ_JACCEU010000011.1"/>
</dbReference>
<evidence type="ECO:0000313" key="2">
    <source>
        <dbReference type="EMBL" id="RBP35756.1"/>
    </source>
</evidence>
<evidence type="ECO:0000256" key="1">
    <source>
        <dbReference type="SAM" id="MobiDB-lite"/>
    </source>
</evidence>
<accession>A0A366H1Y4</accession>
<reference evidence="2 3" key="1">
    <citation type="submission" date="2018-06" db="EMBL/GenBank/DDBJ databases">
        <title>Genomic Encyclopedia of Type Strains, Phase IV (KMG-IV): sequencing the most valuable type-strain genomes for metagenomic binning, comparative biology and taxonomic classification.</title>
        <authorList>
            <person name="Goeker M."/>
        </authorList>
    </citation>
    <scope>NUCLEOTIDE SEQUENCE [LARGE SCALE GENOMIC DNA]</scope>
    <source>
        <strain evidence="2 3">DSM 25520</strain>
    </source>
</reference>
<dbReference type="AlphaFoldDB" id="A0A366H1Y4"/>
<dbReference type="InterPro" id="IPR009962">
    <property type="entry name" value="DUF1488"/>
</dbReference>
<sequence>MSEFAKMTEAKYEEGYIRFVWNNNDEKRRYEISADALQQFFGAQGATGSELLDAFERGRDKITSAVRQSLNMPTDGVTELGSGDFEPND</sequence>
<dbReference type="EMBL" id="QNRQ01000015">
    <property type="protein sequence ID" value="RBP35756.1"/>
    <property type="molecule type" value="Genomic_DNA"/>
</dbReference>
<comment type="caution">
    <text evidence="2">The sequence shown here is derived from an EMBL/GenBank/DDBJ whole genome shotgun (WGS) entry which is preliminary data.</text>
</comment>
<feature type="region of interest" description="Disordered" evidence="1">
    <location>
        <begin position="69"/>
        <end position="89"/>
    </location>
</feature>
<dbReference type="InterPro" id="IPR036692">
    <property type="entry name" value="Shew3726-like_sf"/>
</dbReference>
<dbReference type="Pfam" id="PF07369">
    <property type="entry name" value="DUF1488"/>
    <property type="match status" value="1"/>
</dbReference>
<proteinExistence type="predicted"/>
<organism evidence="2 3">
    <name type="scientific">Eoetvoesiella caeni</name>
    <dbReference type="NCBI Taxonomy" id="645616"/>
    <lineage>
        <taxon>Bacteria</taxon>
        <taxon>Pseudomonadati</taxon>
        <taxon>Pseudomonadota</taxon>
        <taxon>Betaproteobacteria</taxon>
        <taxon>Burkholderiales</taxon>
        <taxon>Alcaligenaceae</taxon>
        <taxon>Eoetvoesiella</taxon>
    </lineage>
</organism>
<name>A0A366H1Y4_9BURK</name>
<evidence type="ECO:0000313" key="3">
    <source>
        <dbReference type="Proteomes" id="UP000253628"/>
    </source>
</evidence>
<dbReference type="OrthoDB" id="8687764at2"/>
<gene>
    <name evidence="2" type="ORF">DFR37_11530</name>
</gene>
<dbReference type="Proteomes" id="UP000253628">
    <property type="component" value="Unassembled WGS sequence"/>
</dbReference>
<keyword evidence="3" id="KW-1185">Reference proteome</keyword>